<organism evidence="2 3">
    <name type="scientific">Gymnopilus dilepis</name>
    <dbReference type="NCBI Taxonomy" id="231916"/>
    <lineage>
        <taxon>Eukaryota</taxon>
        <taxon>Fungi</taxon>
        <taxon>Dikarya</taxon>
        <taxon>Basidiomycota</taxon>
        <taxon>Agaricomycotina</taxon>
        <taxon>Agaricomycetes</taxon>
        <taxon>Agaricomycetidae</taxon>
        <taxon>Agaricales</taxon>
        <taxon>Agaricineae</taxon>
        <taxon>Hymenogastraceae</taxon>
        <taxon>Gymnopilus</taxon>
    </lineage>
</organism>
<proteinExistence type="predicted"/>
<feature type="compositionally biased region" description="Basic and acidic residues" evidence="1">
    <location>
        <begin position="59"/>
        <end position="74"/>
    </location>
</feature>
<comment type="caution">
    <text evidence="2">The sequence shown here is derived from an EMBL/GenBank/DDBJ whole genome shotgun (WGS) entry which is preliminary data.</text>
</comment>
<dbReference type="InParanoid" id="A0A409X6C4"/>
<gene>
    <name evidence="2" type="ORF">CVT26_004635</name>
</gene>
<dbReference type="OrthoDB" id="2686745at2759"/>
<evidence type="ECO:0000313" key="2">
    <source>
        <dbReference type="EMBL" id="PPQ86292.1"/>
    </source>
</evidence>
<evidence type="ECO:0000256" key="1">
    <source>
        <dbReference type="SAM" id="MobiDB-lite"/>
    </source>
</evidence>
<name>A0A409X6C4_9AGAR</name>
<dbReference type="STRING" id="231916.A0A409X6C4"/>
<feature type="region of interest" description="Disordered" evidence="1">
    <location>
        <begin position="56"/>
        <end position="118"/>
    </location>
</feature>
<evidence type="ECO:0000313" key="3">
    <source>
        <dbReference type="Proteomes" id="UP000284706"/>
    </source>
</evidence>
<protein>
    <submittedName>
        <fullName evidence="2">Uncharacterized protein</fullName>
    </submittedName>
</protein>
<reference evidence="2 3" key="1">
    <citation type="journal article" date="2018" name="Evol. Lett.">
        <title>Horizontal gene cluster transfer increased hallucinogenic mushroom diversity.</title>
        <authorList>
            <person name="Reynolds H.T."/>
            <person name="Vijayakumar V."/>
            <person name="Gluck-Thaler E."/>
            <person name="Korotkin H.B."/>
            <person name="Matheny P.B."/>
            <person name="Slot J.C."/>
        </authorList>
    </citation>
    <scope>NUCLEOTIDE SEQUENCE [LARGE SCALE GENOMIC DNA]</scope>
    <source>
        <strain evidence="2 3">SRW20</strain>
    </source>
</reference>
<dbReference type="EMBL" id="NHYE01004104">
    <property type="protein sequence ID" value="PPQ86292.1"/>
    <property type="molecule type" value="Genomic_DNA"/>
</dbReference>
<keyword evidence="3" id="KW-1185">Reference proteome</keyword>
<accession>A0A409X6C4</accession>
<dbReference type="AlphaFoldDB" id="A0A409X6C4"/>
<sequence>MNPNAPYVKKPLPLITPRIEFESTPRPPLPVLTARTEFSATELAVARVAVGPEPTILRRSTEQSRRVAFIDDRSPPILQAAPDLSTPPPSRSVSSSPARQMGGTSMIPQPRGEPGRPNSGGFSILEVLVDNYSWTVEEVQALQDAVDSEVSKKLDTTVSFRSQSRSAIEQICQKMQDREGVWPELGNYQGCWPVVSMIKLRLKSKSESSRKRAERDISRRVIAAAGGRLLNA</sequence>
<dbReference type="Proteomes" id="UP000284706">
    <property type="component" value="Unassembled WGS sequence"/>
</dbReference>